<dbReference type="Proteomes" id="UP000625711">
    <property type="component" value="Unassembled WGS sequence"/>
</dbReference>
<accession>A0A834I626</accession>
<feature type="compositionally biased region" description="Polar residues" evidence="1">
    <location>
        <begin position="326"/>
        <end position="336"/>
    </location>
</feature>
<dbReference type="GO" id="GO:0007411">
    <property type="term" value="P:axon guidance"/>
    <property type="evidence" value="ECO:0007669"/>
    <property type="project" value="TreeGrafter"/>
</dbReference>
<evidence type="ECO:0000256" key="2">
    <source>
        <dbReference type="SAM" id="SignalP"/>
    </source>
</evidence>
<dbReference type="GO" id="GO:0021675">
    <property type="term" value="P:nerve development"/>
    <property type="evidence" value="ECO:0007669"/>
    <property type="project" value="TreeGrafter"/>
</dbReference>
<dbReference type="Gene3D" id="2.60.40.10">
    <property type="entry name" value="Immunoglobulins"/>
    <property type="match status" value="1"/>
</dbReference>
<keyword evidence="2" id="KW-0732">Signal</keyword>
<dbReference type="Gene3D" id="3.30.70.1040">
    <property type="entry name" value="Dystroglycan, domain 2"/>
    <property type="match status" value="1"/>
</dbReference>
<dbReference type="Pfam" id="PF18424">
    <property type="entry name" value="a_DG1_N2"/>
    <property type="match status" value="1"/>
</dbReference>
<dbReference type="GO" id="GO:0005509">
    <property type="term" value="F:calcium ion binding"/>
    <property type="evidence" value="ECO:0007669"/>
    <property type="project" value="InterPro"/>
</dbReference>
<gene>
    <name evidence="4" type="ORF">GWI33_013649</name>
</gene>
<dbReference type="GO" id="GO:0042383">
    <property type="term" value="C:sarcolemma"/>
    <property type="evidence" value="ECO:0007669"/>
    <property type="project" value="TreeGrafter"/>
</dbReference>
<feature type="chain" id="PRO_5032749181" description="Alpha-dystroglycan N-terminal domain-containing protein" evidence="2">
    <location>
        <begin position="23"/>
        <end position="336"/>
    </location>
</feature>
<evidence type="ECO:0000313" key="4">
    <source>
        <dbReference type="EMBL" id="KAF7273649.1"/>
    </source>
</evidence>
<dbReference type="InterPro" id="IPR015919">
    <property type="entry name" value="Cadherin-like_sf"/>
</dbReference>
<comment type="caution">
    <text evidence="4">The sequence shown here is derived from an EMBL/GenBank/DDBJ whole genome shotgun (WGS) entry which is preliminary data.</text>
</comment>
<evidence type="ECO:0000313" key="5">
    <source>
        <dbReference type="Proteomes" id="UP000625711"/>
    </source>
</evidence>
<feature type="region of interest" description="Disordered" evidence="1">
    <location>
        <begin position="266"/>
        <end position="336"/>
    </location>
</feature>
<dbReference type="OrthoDB" id="5990676at2759"/>
<dbReference type="SUPFAM" id="SSF111006">
    <property type="entry name" value="Dystroglycan, domain 2"/>
    <property type="match status" value="1"/>
</dbReference>
<evidence type="ECO:0000256" key="1">
    <source>
        <dbReference type="SAM" id="MobiDB-lite"/>
    </source>
</evidence>
<name>A0A834I626_RHYFE</name>
<keyword evidence="5" id="KW-1185">Reference proteome</keyword>
<dbReference type="GO" id="GO:0043236">
    <property type="term" value="F:laminin binding"/>
    <property type="evidence" value="ECO:0007669"/>
    <property type="project" value="TreeGrafter"/>
</dbReference>
<feature type="compositionally biased region" description="Acidic residues" evidence="1">
    <location>
        <begin position="279"/>
        <end position="303"/>
    </location>
</feature>
<dbReference type="PANTHER" id="PTHR21559">
    <property type="entry name" value="DYSTROGLYCAN-RELATED"/>
    <property type="match status" value="1"/>
</dbReference>
<evidence type="ECO:0000259" key="3">
    <source>
        <dbReference type="Pfam" id="PF18424"/>
    </source>
</evidence>
<dbReference type="InterPro" id="IPR027468">
    <property type="entry name" value="Alpha-dystroglycan_domain_2"/>
</dbReference>
<sequence>MYFLSFPLLFFVGFCTLNPTNAVFNSNEDEFSFDLPDDVGLELKEAYHGNEYVASIGKVFHLPPPLQETKGFVAKEAQKSHLPHWLLFNKKSGAFWGVPLPGDEGVVNVVLSPVGMEQTQTITIHVTEPAANSEKCQSNEDETVIVLLIDKNIRAIKPKQRVMAISNLAKFFRLPYSAFTLKPQLQQDDISDSSVILAGPGNVQTRSSKTVSLLKVPVGCEGRLWETTASMVHALKQEARDGTIAEVLRLPILGWRVKTEAKAMTRKKRQMVDDYGSGDYDEENYDDNYEEYDDSEDLGDLETDPPIPKTPVTIPAKPLTTTTTTLAPSSSHPHRH</sequence>
<dbReference type="InterPro" id="IPR013783">
    <property type="entry name" value="Ig-like_fold"/>
</dbReference>
<reference evidence="4" key="1">
    <citation type="submission" date="2020-08" db="EMBL/GenBank/DDBJ databases">
        <title>Genome sequencing and assembly of the red palm weevil Rhynchophorus ferrugineus.</title>
        <authorList>
            <person name="Dias G.B."/>
            <person name="Bergman C.M."/>
            <person name="Manee M."/>
        </authorList>
    </citation>
    <scope>NUCLEOTIDE SEQUENCE</scope>
    <source>
        <strain evidence="4">AA-2017</strain>
        <tissue evidence="4">Whole larva</tissue>
    </source>
</reference>
<feature type="signal peptide" evidence="2">
    <location>
        <begin position="1"/>
        <end position="22"/>
    </location>
</feature>
<dbReference type="AlphaFoldDB" id="A0A834I626"/>
<dbReference type="PANTHER" id="PTHR21559:SF21">
    <property type="entry name" value="DYSTROGLYCAN 1"/>
    <property type="match status" value="1"/>
</dbReference>
<feature type="domain" description="Alpha-dystroglycan N-terminal" evidence="3">
    <location>
        <begin position="136"/>
        <end position="258"/>
    </location>
</feature>
<dbReference type="GO" id="GO:0002009">
    <property type="term" value="P:morphogenesis of an epithelium"/>
    <property type="evidence" value="ECO:0007669"/>
    <property type="project" value="TreeGrafter"/>
</dbReference>
<dbReference type="GO" id="GO:0016011">
    <property type="term" value="C:dystroglycan complex"/>
    <property type="evidence" value="ECO:0007669"/>
    <property type="project" value="TreeGrafter"/>
</dbReference>
<organism evidence="4 5">
    <name type="scientific">Rhynchophorus ferrugineus</name>
    <name type="common">Red palm weevil</name>
    <name type="synonym">Curculio ferrugineus</name>
    <dbReference type="NCBI Taxonomy" id="354439"/>
    <lineage>
        <taxon>Eukaryota</taxon>
        <taxon>Metazoa</taxon>
        <taxon>Ecdysozoa</taxon>
        <taxon>Arthropoda</taxon>
        <taxon>Hexapoda</taxon>
        <taxon>Insecta</taxon>
        <taxon>Pterygota</taxon>
        <taxon>Neoptera</taxon>
        <taxon>Endopterygota</taxon>
        <taxon>Coleoptera</taxon>
        <taxon>Polyphaga</taxon>
        <taxon>Cucujiformia</taxon>
        <taxon>Curculionidae</taxon>
        <taxon>Dryophthorinae</taxon>
        <taxon>Rhynchophorus</taxon>
    </lineage>
</organism>
<feature type="non-terminal residue" evidence="4">
    <location>
        <position position="1"/>
    </location>
</feature>
<dbReference type="SUPFAM" id="SSF49313">
    <property type="entry name" value="Cadherin-like"/>
    <property type="match status" value="1"/>
</dbReference>
<proteinExistence type="predicted"/>
<dbReference type="EMBL" id="JAACXV010013348">
    <property type="protein sequence ID" value="KAF7273649.1"/>
    <property type="molecule type" value="Genomic_DNA"/>
</dbReference>
<dbReference type="InterPro" id="IPR041631">
    <property type="entry name" value="Alpha_DG1_N2"/>
</dbReference>
<protein>
    <recommendedName>
        <fullName evidence="3">Alpha-dystroglycan N-terminal domain-containing protein</fullName>
    </recommendedName>
</protein>